<accession>A0ABD3ESH3</accession>
<dbReference type="AlphaFoldDB" id="A0ABD3ESH3"/>
<evidence type="ECO:0000259" key="1">
    <source>
        <dbReference type="Pfam" id="PF12146"/>
    </source>
</evidence>
<gene>
    <name evidence="2" type="ORF">V7S43_018537</name>
</gene>
<dbReference type="Gene3D" id="3.40.50.1820">
    <property type="entry name" value="alpha/beta hydrolase"/>
    <property type="match status" value="2"/>
</dbReference>
<dbReference type="SUPFAM" id="SSF53474">
    <property type="entry name" value="alpha/beta-Hydrolases"/>
    <property type="match status" value="1"/>
</dbReference>
<organism evidence="2 3">
    <name type="scientific">Phytophthora oleae</name>
    <dbReference type="NCBI Taxonomy" id="2107226"/>
    <lineage>
        <taxon>Eukaryota</taxon>
        <taxon>Sar</taxon>
        <taxon>Stramenopiles</taxon>
        <taxon>Oomycota</taxon>
        <taxon>Peronosporomycetes</taxon>
        <taxon>Peronosporales</taxon>
        <taxon>Peronosporaceae</taxon>
        <taxon>Phytophthora</taxon>
    </lineage>
</organism>
<dbReference type="InterPro" id="IPR051044">
    <property type="entry name" value="MAG_DAG_Lipase"/>
</dbReference>
<reference evidence="2 3" key="1">
    <citation type="submission" date="2024-09" db="EMBL/GenBank/DDBJ databases">
        <title>Genome sequencing and assembly of Phytophthora oleae, isolate VK10A, causative agent of rot of olive drupes.</title>
        <authorList>
            <person name="Conti Taguali S."/>
            <person name="Riolo M."/>
            <person name="La Spada F."/>
            <person name="Cacciola S.O."/>
            <person name="Dionisio G."/>
        </authorList>
    </citation>
    <scope>NUCLEOTIDE SEQUENCE [LARGE SCALE GENOMIC DNA]</scope>
    <source>
        <strain evidence="2 3">VK10A</strain>
    </source>
</reference>
<keyword evidence="3" id="KW-1185">Reference proteome</keyword>
<name>A0ABD3ESH3_9STRA</name>
<dbReference type="InterPro" id="IPR029058">
    <property type="entry name" value="AB_hydrolase_fold"/>
</dbReference>
<evidence type="ECO:0000313" key="2">
    <source>
        <dbReference type="EMBL" id="KAL3656632.1"/>
    </source>
</evidence>
<protein>
    <recommendedName>
        <fullName evidence="1">Serine aminopeptidase S33 domain-containing protein</fullName>
    </recommendedName>
</protein>
<feature type="domain" description="Serine aminopeptidase S33" evidence="1">
    <location>
        <begin position="141"/>
        <end position="279"/>
    </location>
</feature>
<comment type="caution">
    <text evidence="2">The sequence shown here is derived from an EMBL/GenBank/DDBJ whole genome shotgun (WGS) entry which is preliminary data.</text>
</comment>
<dbReference type="InterPro" id="IPR022742">
    <property type="entry name" value="Hydrolase_4"/>
</dbReference>
<dbReference type="PANTHER" id="PTHR11614">
    <property type="entry name" value="PHOSPHOLIPASE-RELATED"/>
    <property type="match status" value="1"/>
</dbReference>
<proteinExistence type="predicted"/>
<dbReference type="Pfam" id="PF12146">
    <property type="entry name" value="Hydrolase_4"/>
    <property type="match status" value="1"/>
</dbReference>
<dbReference type="EMBL" id="JBIMZQ010000077">
    <property type="protein sequence ID" value="KAL3656632.1"/>
    <property type="molecule type" value="Genomic_DNA"/>
</dbReference>
<sequence>MPNVPIHLANTGSTSSVLRGQLLLSTLRYQEGKFSNSRGQNLFYLAAFPNESSDKRSGVRAVVLFLHALGDHCRRYSFLYELLCEQGFGVIAYDFISHGASDSENHVRAHTNRFRHFVDDTNDFVTFAKTTILPEMKQSSAPIVVTAYSYGTLVAALSGLRSTLFPKAHIVPAIKRHWLCRDPGYFEDFDNDPLTTNTQKITARMGSETLRAMRALAMDTRVGRPDSTFNQIPALFLIGSADRVVCQRKGTRFFSRLASRDKEVKVFHGLYHCLLEDPEREDVLRHLMQWLEQRFPDRE</sequence>
<evidence type="ECO:0000313" key="3">
    <source>
        <dbReference type="Proteomes" id="UP001632037"/>
    </source>
</evidence>
<dbReference type="Proteomes" id="UP001632037">
    <property type="component" value="Unassembled WGS sequence"/>
</dbReference>